<reference evidence="1" key="1">
    <citation type="submission" date="2019-11" db="EMBL/GenBank/DDBJ databases">
        <title>Nori genome reveals adaptations in red seaweeds to the harsh intertidal environment.</title>
        <authorList>
            <person name="Wang D."/>
            <person name="Mao Y."/>
        </authorList>
    </citation>
    <scope>NUCLEOTIDE SEQUENCE</scope>
    <source>
        <tissue evidence="1">Gametophyte</tissue>
    </source>
</reference>
<comment type="caution">
    <text evidence="1">The sequence shown here is derived from an EMBL/GenBank/DDBJ whole genome shotgun (WGS) entry which is preliminary data.</text>
</comment>
<keyword evidence="2" id="KW-1185">Reference proteome</keyword>
<organism evidence="1 2">
    <name type="scientific">Pyropia yezoensis</name>
    <name type="common">Susabi-nori</name>
    <name type="synonym">Porphyra yezoensis</name>
    <dbReference type="NCBI Taxonomy" id="2788"/>
    <lineage>
        <taxon>Eukaryota</taxon>
        <taxon>Rhodophyta</taxon>
        <taxon>Bangiophyceae</taxon>
        <taxon>Bangiales</taxon>
        <taxon>Bangiaceae</taxon>
        <taxon>Pyropia</taxon>
    </lineage>
</organism>
<evidence type="ECO:0000313" key="1">
    <source>
        <dbReference type="EMBL" id="KAK1867480.1"/>
    </source>
</evidence>
<dbReference type="EMBL" id="CM020620">
    <property type="protein sequence ID" value="KAK1867480.1"/>
    <property type="molecule type" value="Genomic_DNA"/>
</dbReference>
<name>A0ACC3CB67_PYRYE</name>
<accession>A0ACC3CB67</accession>
<sequence length="657" mass="69240">MVKAVKFSLKQIDAMSKGSYTERLDALTARQKAEVPIGDDIVASVRLKPCCGKSRRLLLADLFVFYELLAHYCKQHLNLTQVVYQHLAPVATLGISVKLVVSQMSPSRKPRPSVVSLKMVNRSKLRGAGGFFSHLLYADHMVSVAARLAAVTAQQETLAGRLKRVAARLETVAARLKRAAGLLESVAARLVRAVTRLVLVPLRQEAVAARLVLVAALLEAAGGTARESVRPAGVDSGSAEDGRGEAGASGGLPVDGGGAARAICGAAGADGGLAGDGGGGRGAGGRLSGDSQGLDGAGGGQPGDGGDAAGAGGDLSVETVAARLRMVAALLGLVHLACGTNCHGMQITVTVATLALQLPQVKPGSCHSVVPLEPPGCKTLDVVLVDGRYHLIQVEAAPPRHRKLQVVAVSDHQLPMLVAPAPRKCHDLPLIAAAPVTSPSFPGRAADARTPDGGVFCCPPVQELLYNGRAVARGVVDSECALDPDAQLPSRFSAVLLRSLSENAAEVPCWSWGNNTLAESFLGVISVHTLVWQTRMTGPRVVLWDRPPGRDAQKLGSAGVLKLAPPCSSLKGLSALVEEHMPALVIHDVEVSEGCLNKDYQALELLYYTDAYEYLLWPHFNSKDMYHPRTMRFLCMDAKGAHRRLSALWNARFLSAM</sequence>
<gene>
    <name evidence="1" type="ORF">I4F81_009987</name>
</gene>
<proteinExistence type="predicted"/>
<evidence type="ECO:0000313" key="2">
    <source>
        <dbReference type="Proteomes" id="UP000798662"/>
    </source>
</evidence>
<dbReference type="Proteomes" id="UP000798662">
    <property type="component" value="Chromosome 3"/>
</dbReference>
<protein>
    <submittedName>
        <fullName evidence="1">Uncharacterized protein</fullName>
    </submittedName>
</protein>